<organism evidence="5 6">
    <name type="scientific">Pleomassaria siparia CBS 279.74</name>
    <dbReference type="NCBI Taxonomy" id="1314801"/>
    <lineage>
        <taxon>Eukaryota</taxon>
        <taxon>Fungi</taxon>
        <taxon>Dikarya</taxon>
        <taxon>Ascomycota</taxon>
        <taxon>Pezizomycotina</taxon>
        <taxon>Dothideomycetes</taxon>
        <taxon>Pleosporomycetidae</taxon>
        <taxon>Pleosporales</taxon>
        <taxon>Pleomassariaceae</taxon>
        <taxon>Pleomassaria</taxon>
    </lineage>
</organism>
<keyword evidence="4" id="KW-0067">ATP-binding</keyword>
<accession>A0A6G1KC28</accession>
<keyword evidence="1" id="KW-0547">Nucleotide-binding</keyword>
<sequence>MEPSPMERLLATMLSRATAAWPSCGLSEGKDEDNYAAAWPSCGLSEEEDDEDKGSGMAKLRAVRRGGGMVKLQAVRRGGRGGQRQWHGQAAGCQKRRRHGQAAGCQKRRTMRTVAWSSCRLSEEEDDKDSGMAKLRAVRRGGGMAKLQAVRRSSPWCYHQRRRTTTRQEMAKLRAVRKNQPVVLSSSDTEEDDEDLERSKHGAKLLPCPTVSVGRTMSLHILMQEDDNHNQQTLYTYGSLTKLGDDLERTNLLQHELYIIIFITQPSPISWTRYVGDRESWVMPLNTEGADDLERANLLQLTKLDPATRKTAASMVGIITPSYNPSLERQCADRAVRSGQTRAVHIQRFICNDSIERAVRMKQELKNDEAFRQGDDLP</sequence>
<dbReference type="GO" id="GO:0016787">
    <property type="term" value="F:hydrolase activity"/>
    <property type="evidence" value="ECO:0007669"/>
    <property type="project" value="UniProtKB-KW"/>
</dbReference>
<dbReference type="OrthoDB" id="3799516at2759"/>
<dbReference type="SUPFAM" id="SSF52540">
    <property type="entry name" value="P-loop containing nucleoside triphosphate hydrolases"/>
    <property type="match status" value="1"/>
</dbReference>
<name>A0A6G1KC28_9PLEO</name>
<dbReference type="Proteomes" id="UP000799428">
    <property type="component" value="Unassembled WGS sequence"/>
</dbReference>
<dbReference type="InterPro" id="IPR027417">
    <property type="entry name" value="P-loop_NTPase"/>
</dbReference>
<dbReference type="Gene3D" id="3.40.50.300">
    <property type="entry name" value="P-loop containing nucleotide triphosphate hydrolases"/>
    <property type="match status" value="1"/>
</dbReference>
<keyword evidence="3" id="KW-0347">Helicase</keyword>
<dbReference type="AlphaFoldDB" id="A0A6G1KC28"/>
<dbReference type="GO" id="GO:0008094">
    <property type="term" value="F:ATP-dependent activity, acting on DNA"/>
    <property type="evidence" value="ECO:0007669"/>
    <property type="project" value="TreeGrafter"/>
</dbReference>
<dbReference type="InterPro" id="IPR050628">
    <property type="entry name" value="SNF2_RAD54_helicase_TF"/>
</dbReference>
<dbReference type="GO" id="GO:0004386">
    <property type="term" value="F:helicase activity"/>
    <property type="evidence" value="ECO:0007669"/>
    <property type="project" value="UniProtKB-KW"/>
</dbReference>
<evidence type="ECO:0000256" key="4">
    <source>
        <dbReference type="ARBA" id="ARBA00022840"/>
    </source>
</evidence>
<evidence type="ECO:0000256" key="3">
    <source>
        <dbReference type="ARBA" id="ARBA00022806"/>
    </source>
</evidence>
<dbReference type="PANTHER" id="PTHR45626">
    <property type="entry name" value="TRANSCRIPTION TERMINATION FACTOR 2-RELATED"/>
    <property type="match status" value="1"/>
</dbReference>
<evidence type="ECO:0000256" key="2">
    <source>
        <dbReference type="ARBA" id="ARBA00022801"/>
    </source>
</evidence>
<protein>
    <submittedName>
        <fullName evidence="5">Uncharacterized protein</fullName>
    </submittedName>
</protein>
<keyword evidence="6" id="KW-1185">Reference proteome</keyword>
<dbReference type="GO" id="GO:0005524">
    <property type="term" value="F:ATP binding"/>
    <property type="evidence" value="ECO:0007669"/>
    <property type="project" value="UniProtKB-KW"/>
</dbReference>
<dbReference type="GO" id="GO:0005634">
    <property type="term" value="C:nucleus"/>
    <property type="evidence" value="ECO:0007669"/>
    <property type="project" value="TreeGrafter"/>
</dbReference>
<dbReference type="GO" id="GO:0006281">
    <property type="term" value="P:DNA repair"/>
    <property type="evidence" value="ECO:0007669"/>
    <property type="project" value="TreeGrafter"/>
</dbReference>
<dbReference type="PANTHER" id="PTHR45626:SF17">
    <property type="entry name" value="HELICASE-LIKE TRANSCRIPTION FACTOR"/>
    <property type="match status" value="1"/>
</dbReference>
<dbReference type="EMBL" id="MU005769">
    <property type="protein sequence ID" value="KAF2710330.1"/>
    <property type="molecule type" value="Genomic_DNA"/>
</dbReference>
<evidence type="ECO:0000256" key="1">
    <source>
        <dbReference type="ARBA" id="ARBA00022741"/>
    </source>
</evidence>
<keyword evidence="2" id="KW-0378">Hydrolase</keyword>
<gene>
    <name evidence="5" type="ORF">K504DRAFT_501595</name>
</gene>
<evidence type="ECO:0000313" key="6">
    <source>
        <dbReference type="Proteomes" id="UP000799428"/>
    </source>
</evidence>
<evidence type="ECO:0000313" key="5">
    <source>
        <dbReference type="EMBL" id="KAF2710330.1"/>
    </source>
</evidence>
<reference evidence="5" key="1">
    <citation type="journal article" date="2020" name="Stud. Mycol.">
        <title>101 Dothideomycetes genomes: a test case for predicting lifestyles and emergence of pathogens.</title>
        <authorList>
            <person name="Haridas S."/>
            <person name="Albert R."/>
            <person name="Binder M."/>
            <person name="Bloem J."/>
            <person name="Labutti K."/>
            <person name="Salamov A."/>
            <person name="Andreopoulos B."/>
            <person name="Baker S."/>
            <person name="Barry K."/>
            <person name="Bills G."/>
            <person name="Bluhm B."/>
            <person name="Cannon C."/>
            <person name="Castanera R."/>
            <person name="Culley D."/>
            <person name="Daum C."/>
            <person name="Ezra D."/>
            <person name="Gonzalez J."/>
            <person name="Henrissat B."/>
            <person name="Kuo A."/>
            <person name="Liang C."/>
            <person name="Lipzen A."/>
            <person name="Lutzoni F."/>
            <person name="Magnuson J."/>
            <person name="Mondo S."/>
            <person name="Nolan M."/>
            <person name="Ohm R."/>
            <person name="Pangilinan J."/>
            <person name="Park H.-J."/>
            <person name="Ramirez L."/>
            <person name="Alfaro M."/>
            <person name="Sun H."/>
            <person name="Tritt A."/>
            <person name="Yoshinaga Y."/>
            <person name="Zwiers L.-H."/>
            <person name="Turgeon B."/>
            <person name="Goodwin S."/>
            <person name="Spatafora J."/>
            <person name="Crous P."/>
            <person name="Grigoriev I."/>
        </authorList>
    </citation>
    <scope>NUCLEOTIDE SEQUENCE</scope>
    <source>
        <strain evidence="5">CBS 279.74</strain>
    </source>
</reference>
<proteinExistence type="predicted"/>